<dbReference type="Proteomes" id="UP000325313">
    <property type="component" value="Unassembled WGS sequence"/>
</dbReference>
<feature type="compositionally biased region" description="Polar residues" evidence="1">
    <location>
        <begin position="1"/>
        <end position="10"/>
    </location>
</feature>
<proteinExistence type="predicted"/>
<name>A0A5B0NFT7_PUCGR</name>
<feature type="compositionally biased region" description="Polar residues" evidence="1">
    <location>
        <begin position="355"/>
        <end position="378"/>
    </location>
</feature>
<feature type="compositionally biased region" description="Polar residues" evidence="1">
    <location>
        <begin position="22"/>
        <end position="42"/>
    </location>
</feature>
<evidence type="ECO:0000256" key="1">
    <source>
        <dbReference type="SAM" id="MobiDB-lite"/>
    </source>
</evidence>
<feature type="region of interest" description="Disordered" evidence="1">
    <location>
        <begin position="352"/>
        <end position="378"/>
    </location>
</feature>
<reference evidence="2 3" key="1">
    <citation type="submission" date="2019-05" db="EMBL/GenBank/DDBJ databases">
        <title>Emergence of the Ug99 lineage of the wheat stem rust pathogen through somatic hybridization.</title>
        <authorList>
            <person name="Li F."/>
            <person name="Upadhyaya N.M."/>
            <person name="Sperschneider J."/>
            <person name="Matny O."/>
            <person name="Nguyen-Phuc H."/>
            <person name="Mago R."/>
            <person name="Raley C."/>
            <person name="Miller M.E."/>
            <person name="Silverstein K.A.T."/>
            <person name="Henningsen E."/>
            <person name="Hirsch C.D."/>
            <person name="Visser B."/>
            <person name="Pretorius Z.A."/>
            <person name="Steffenson B.J."/>
            <person name="Schwessinger B."/>
            <person name="Dodds P.N."/>
            <person name="Figueroa M."/>
        </authorList>
    </citation>
    <scope>NUCLEOTIDE SEQUENCE [LARGE SCALE GENOMIC DNA]</scope>
    <source>
        <strain evidence="2 3">Ug99</strain>
    </source>
</reference>
<feature type="region of interest" description="Disordered" evidence="1">
    <location>
        <begin position="1"/>
        <end position="132"/>
    </location>
</feature>
<accession>A0A5B0NFT7</accession>
<protein>
    <submittedName>
        <fullName evidence="2">Uncharacterized protein</fullName>
    </submittedName>
</protein>
<sequence>METDNPTNRPESGRGGTDDTEVTNSLTPDIPQTQKGNDTRPSGRTIATAKKSRLSTIAERTQNASNPDRGESSDEDRSSEEPTEVLGLLRAAPTKGNPKQGTTGQKRLLEEIDDPSEEEEQAAILKKAMTAQRRGDDAKADMFFDILAEMKAKSKSSPARSANETGALIPQKSVAMVGIKSSEPQIKEGGLSFYGKGVNTFKDMGLPTFFDKNMKELKGPLPLTIFNKKWQDAAVLFHADKRSKSEDSSETRDRYSGLKFQNEWEQSFSDWTINSGGPLRYATLLAQKAAFSGKSGQKPLKSAVAQRSGPFFAAHTRSVSGVVAESRYATLKLRGIPLRYAALTATVSVAGPALPSTTEPSISLSETFTASQRSPNGS</sequence>
<gene>
    <name evidence="2" type="ORF">PGTUg99_023544</name>
</gene>
<evidence type="ECO:0000313" key="2">
    <source>
        <dbReference type="EMBL" id="KAA1088181.1"/>
    </source>
</evidence>
<dbReference type="AlphaFoldDB" id="A0A5B0NFT7"/>
<evidence type="ECO:0000313" key="3">
    <source>
        <dbReference type="Proteomes" id="UP000325313"/>
    </source>
</evidence>
<feature type="compositionally biased region" description="Acidic residues" evidence="1">
    <location>
        <begin position="111"/>
        <end position="121"/>
    </location>
</feature>
<feature type="compositionally biased region" description="Basic and acidic residues" evidence="1">
    <location>
        <begin position="68"/>
        <end position="80"/>
    </location>
</feature>
<dbReference type="EMBL" id="VDEP01000407">
    <property type="protein sequence ID" value="KAA1088181.1"/>
    <property type="molecule type" value="Genomic_DNA"/>
</dbReference>
<comment type="caution">
    <text evidence="2">The sequence shown here is derived from an EMBL/GenBank/DDBJ whole genome shotgun (WGS) entry which is preliminary data.</text>
</comment>
<organism evidence="2 3">
    <name type="scientific">Puccinia graminis f. sp. tritici</name>
    <dbReference type="NCBI Taxonomy" id="56615"/>
    <lineage>
        <taxon>Eukaryota</taxon>
        <taxon>Fungi</taxon>
        <taxon>Dikarya</taxon>
        <taxon>Basidiomycota</taxon>
        <taxon>Pucciniomycotina</taxon>
        <taxon>Pucciniomycetes</taxon>
        <taxon>Pucciniales</taxon>
        <taxon>Pucciniaceae</taxon>
        <taxon>Puccinia</taxon>
    </lineage>
</organism>
<feature type="compositionally biased region" description="Polar residues" evidence="1">
    <location>
        <begin position="54"/>
        <end position="66"/>
    </location>
</feature>